<evidence type="ECO:0000313" key="2">
    <source>
        <dbReference type="Proteomes" id="UP000245431"/>
    </source>
</evidence>
<accession>A0A1D3K7G3</accession>
<dbReference type="EMBL" id="LT599584">
    <property type="protein sequence ID" value="SBW84279.1"/>
    <property type="molecule type" value="Genomic_DNA"/>
</dbReference>
<evidence type="ECO:0000313" key="1">
    <source>
        <dbReference type="EMBL" id="SBW84279.1"/>
    </source>
</evidence>
<dbReference type="Proteomes" id="UP000245431">
    <property type="component" value="Chromosome PVE_r2"/>
</dbReference>
<proteinExistence type="predicted"/>
<protein>
    <submittedName>
        <fullName evidence="1">Uncharacterized protein</fullName>
    </submittedName>
</protein>
<dbReference type="AlphaFoldDB" id="A0A1D3K7G3"/>
<gene>
    <name evidence="1" type="ORF">PVE_R2G0250</name>
</gene>
<organism evidence="1 2">
    <name type="scientific">Pseudomonas veronii 1YdBTEX2</name>
    <dbReference type="NCBI Taxonomy" id="1295141"/>
    <lineage>
        <taxon>Bacteria</taxon>
        <taxon>Pseudomonadati</taxon>
        <taxon>Pseudomonadota</taxon>
        <taxon>Gammaproteobacteria</taxon>
        <taxon>Pseudomonadales</taxon>
        <taxon>Pseudomonadaceae</taxon>
        <taxon>Pseudomonas</taxon>
    </lineage>
</organism>
<name>A0A1D3K7G3_PSEVE</name>
<sequence>MESLAQTKQTWSPLQFPSAPLTALTIPHVSSVVQHSVAALFMREHGYLVDRKGHSAFCLEALQGGLLHESDLSPLNCYPNGYGLHLVTGKVVRSIESRVEFTCEAAVPDAERIAYGLARKDIDITYASGIALSVAEAGLLHDSVLAPILTQGADCGYDLVNATKTALDALWPQAQRESRNVEGGTVYTHLPFYSHIQGNDFYLEACERNCFYLDWPELTQENLEMHILLTKTLDAMNTYLIPFHTPFTAFSCWGQYTGGVSESYEAIKDDVTGKSHAEIVEVLKAHDDLDELGWLGMEMDADEMDDASVERAASLLWQMDDVERNFKYQLTYGQEVTDENRKAELGELLSQAREISSRNSEESGLALVLSDALNSCIDRVDGHQPIDTLIAQAYGDSEELGGYENSPNRFFDCIWVLADERHKALHVEAVEGFNADLEECADVTVKLPLNTGVLVAQVTIPIMERTSQCLELLRRIQLSLEVPENAQQ</sequence>
<reference evidence="2" key="1">
    <citation type="submission" date="2016-07" db="EMBL/GenBank/DDBJ databases">
        <authorList>
            <person name="Florea S."/>
            <person name="Webb J.S."/>
            <person name="Jaromczyk J."/>
            <person name="Schardl C.L."/>
        </authorList>
    </citation>
    <scope>NUCLEOTIDE SEQUENCE [LARGE SCALE GENOMIC DNA]</scope>
    <source>
        <strain evidence="2">1YdBTEX2</strain>
    </source>
</reference>